<comment type="caution">
    <text evidence="8">The sequence shown here is derived from an EMBL/GenBank/DDBJ whole genome shotgun (WGS) entry which is preliminary data.</text>
</comment>
<proteinExistence type="predicted"/>
<dbReference type="CDD" id="cd00082">
    <property type="entry name" value="HisKA"/>
    <property type="match status" value="1"/>
</dbReference>
<dbReference type="InterPro" id="IPR004358">
    <property type="entry name" value="Sig_transdc_His_kin-like_C"/>
</dbReference>
<dbReference type="PROSITE" id="PS50113">
    <property type="entry name" value="PAC"/>
    <property type="match status" value="1"/>
</dbReference>
<keyword evidence="9" id="KW-1185">Reference proteome</keyword>
<dbReference type="PROSITE" id="PS50109">
    <property type="entry name" value="HIS_KIN"/>
    <property type="match status" value="1"/>
</dbReference>
<feature type="domain" description="Histidine kinase" evidence="5">
    <location>
        <begin position="273"/>
        <end position="490"/>
    </location>
</feature>
<dbReference type="NCBIfam" id="TIGR00229">
    <property type="entry name" value="sensory_box"/>
    <property type="match status" value="1"/>
</dbReference>
<dbReference type="SMART" id="SM00387">
    <property type="entry name" value="HATPase_c"/>
    <property type="match status" value="1"/>
</dbReference>
<gene>
    <name evidence="8" type="ORF">H8B04_00945</name>
</gene>
<dbReference type="InterPro" id="IPR011006">
    <property type="entry name" value="CheY-like_superfamily"/>
</dbReference>
<dbReference type="InterPro" id="IPR000700">
    <property type="entry name" value="PAS-assoc_C"/>
</dbReference>
<dbReference type="InterPro" id="IPR001789">
    <property type="entry name" value="Sig_transdc_resp-reg_receiver"/>
</dbReference>
<dbReference type="Gene3D" id="3.30.565.10">
    <property type="entry name" value="Histidine kinase-like ATPase, C-terminal domain"/>
    <property type="match status" value="1"/>
</dbReference>
<accession>A0ABR7YA26</accession>
<dbReference type="InterPro" id="IPR035965">
    <property type="entry name" value="PAS-like_dom_sf"/>
</dbReference>
<dbReference type="CDD" id="cd00130">
    <property type="entry name" value="PAS"/>
    <property type="match status" value="1"/>
</dbReference>
<dbReference type="PROSITE" id="PS50110">
    <property type="entry name" value="RESPONSE_REGULATORY"/>
    <property type="match status" value="1"/>
</dbReference>
<dbReference type="SMART" id="SM00448">
    <property type="entry name" value="REC"/>
    <property type="match status" value="1"/>
</dbReference>
<dbReference type="EC" id="2.7.13.3" evidence="2"/>
<dbReference type="Gene3D" id="1.10.287.130">
    <property type="match status" value="1"/>
</dbReference>
<dbReference type="SUPFAM" id="SSF52172">
    <property type="entry name" value="CheY-like"/>
    <property type="match status" value="1"/>
</dbReference>
<evidence type="ECO:0000259" key="7">
    <source>
        <dbReference type="PROSITE" id="PS50113"/>
    </source>
</evidence>
<feature type="domain" description="Response regulatory" evidence="6">
    <location>
        <begin position="1"/>
        <end position="118"/>
    </location>
</feature>
<organism evidence="8 9">
    <name type="scientific">Sphingobacterium litopenaei</name>
    <dbReference type="NCBI Taxonomy" id="2763500"/>
    <lineage>
        <taxon>Bacteria</taxon>
        <taxon>Pseudomonadati</taxon>
        <taxon>Bacteroidota</taxon>
        <taxon>Sphingobacteriia</taxon>
        <taxon>Sphingobacteriales</taxon>
        <taxon>Sphingobacteriaceae</taxon>
        <taxon>Sphingobacterium</taxon>
    </lineage>
</organism>
<evidence type="ECO:0000313" key="9">
    <source>
        <dbReference type="Proteomes" id="UP000651271"/>
    </source>
</evidence>
<dbReference type="InterPro" id="IPR005467">
    <property type="entry name" value="His_kinase_dom"/>
</dbReference>
<dbReference type="InterPro" id="IPR036890">
    <property type="entry name" value="HATPase_C_sf"/>
</dbReference>
<reference evidence="8 9" key="1">
    <citation type="submission" date="2020-08" db="EMBL/GenBank/DDBJ databases">
        <title>Sphingobacterium sp. DN04309 isolated from aquaculture water.</title>
        <authorList>
            <person name="Zhang M."/>
        </authorList>
    </citation>
    <scope>NUCLEOTIDE SEQUENCE [LARGE SCALE GENOMIC DNA]</scope>
    <source>
        <strain evidence="8 9">DN04309</strain>
    </source>
</reference>
<evidence type="ECO:0000256" key="4">
    <source>
        <dbReference type="PROSITE-ProRule" id="PRU00169"/>
    </source>
</evidence>
<comment type="catalytic activity">
    <reaction evidence="1">
        <text>ATP + protein L-histidine = ADP + protein N-phospho-L-histidine.</text>
        <dbReference type="EC" id="2.7.13.3"/>
    </reaction>
</comment>
<dbReference type="PANTHER" id="PTHR43547:SF2">
    <property type="entry name" value="HYBRID SIGNAL TRANSDUCTION HISTIDINE KINASE C"/>
    <property type="match status" value="1"/>
</dbReference>
<dbReference type="SUPFAM" id="SSF55874">
    <property type="entry name" value="ATPase domain of HSP90 chaperone/DNA topoisomerase II/histidine kinase"/>
    <property type="match status" value="1"/>
</dbReference>
<protein>
    <recommendedName>
        <fullName evidence="2">histidine kinase</fullName>
        <ecNumber evidence="2">2.7.13.3</ecNumber>
    </recommendedName>
</protein>
<dbReference type="Proteomes" id="UP000651271">
    <property type="component" value="Unassembled WGS sequence"/>
</dbReference>
<feature type="modified residue" description="4-aspartylphosphate" evidence="4">
    <location>
        <position position="50"/>
    </location>
</feature>
<dbReference type="InterPro" id="IPR036097">
    <property type="entry name" value="HisK_dim/P_sf"/>
</dbReference>
<dbReference type="PRINTS" id="PR00344">
    <property type="entry name" value="BCTRLSENSOR"/>
</dbReference>
<dbReference type="Gene3D" id="3.40.50.2300">
    <property type="match status" value="1"/>
</dbReference>
<dbReference type="SMART" id="SM00388">
    <property type="entry name" value="HisKA"/>
    <property type="match status" value="1"/>
</dbReference>
<dbReference type="RefSeq" id="WP_190301153.1">
    <property type="nucleotide sequence ID" value="NZ_JACOIJ010000001.1"/>
</dbReference>
<dbReference type="Pfam" id="PF00072">
    <property type="entry name" value="Response_reg"/>
    <property type="match status" value="1"/>
</dbReference>
<evidence type="ECO:0000256" key="2">
    <source>
        <dbReference type="ARBA" id="ARBA00012438"/>
    </source>
</evidence>
<dbReference type="SUPFAM" id="SSF47384">
    <property type="entry name" value="Homodimeric domain of signal transducing histidine kinase"/>
    <property type="match status" value="1"/>
</dbReference>
<dbReference type="Pfam" id="PF00512">
    <property type="entry name" value="HisKA"/>
    <property type="match status" value="1"/>
</dbReference>
<evidence type="ECO:0000259" key="6">
    <source>
        <dbReference type="PROSITE" id="PS50110"/>
    </source>
</evidence>
<dbReference type="Pfam" id="PF02518">
    <property type="entry name" value="HATPase_c"/>
    <property type="match status" value="1"/>
</dbReference>
<dbReference type="PANTHER" id="PTHR43547">
    <property type="entry name" value="TWO-COMPONENT HISTIDINE KINASE"/>
    <property type="match status" value="1"/>
</dbReference>
<dbReference type="EMBL" id="JACOIJ010000001">
    <property type="protein sequence ID" value="MBD1428142.1"/>
    <property type="molecule type" value="Genomic_DNA"/>
</dbReference>
<name>A0ABR7YA26_9SPHI</name>
<dbReference type="InterPro" id="IPR003661">
    <property type="entry name" value="HisK_dim/P_dom"/>
</dbReference>
<evidence type="ECO:0000259" key="5">
    <source>
        <dbReference type="PROSITE" id="PS50109"/>
    </source>
</evidence>
<evidence type="ECO:0000256" key="3">
    <source>
        <dbReference type="ARBA" id="ARBA00022553"/>
    </source>
</evidence>
<keyword evidence="3 4" id="KW-0597">Phosphoprotein</keyword>
<dbReference type="SUPFAM" id="SSF55785">
    <property type="entry name" value="PYP-like sensor domain (PAS domain)"/>
    <property type="match status" value="1"/>
</dbReference>
<dbReference type="InterPro" id="IPR003594">
    <property type="entry name" value="HATPase_dom"/>
</dbReference>
<feature type="domain" description="PAC" evidence="7">
    <location>
        <begin position="217"/>
        <end position="269"/>
    </location>
</feature>
<evidence type="ECO:0000313" key="8">
    <source>
        <dbReference type="EMBL" id="MBD1428142.1"/>
    </source>
</evidence>
<evidence type="ECO:0000256" key="1">
    <source>
        <dbReference type="ARBA" id="ARBA00000085"/>
    </source>
</evidence>
<dbReference type="Gene3D" id="3.30.450.20">
    <property type="entry name" value="PAS domain"/>
    <property type="match status" value="1"/>
</dbReference>
<sequence length="494" mass="56387">MILIVDDKKENIYSLKTLLESKNFEVDTALSGEEALRKVLKRNYALIILDVQMPGMDGFEVAESLAGYSRTKDIPVIFLSANNTDKQFITKGYDSGGIDYITKPVDPEILLLKVRTFSRLYEQTQSLNEAQLRLQSEIESRKKAQEELKIQVEHLRSIMESLPQIAFSVDDSGKISYVNHNWLNYAPDGETLPIAHPDETDQLAYFLTHCNELNGPIEREIRIKELESGQYRYHLLRIIPIREDNKICNWIGTLTDINDQKLIESKKDEFLSIASHELKTPLTGIKAYVQLLERVIGKQDINISKTYIERAKDEVLKLESLISDLLDISKIENGQMKINKQEIDLEKTITNAIETIRETCCPNITIERQGEVFDKPVVADALRIEQVLVNFLTNAIKYAPESEKVLVKTSVKDKELCIAVQDFGIGIPIEKQKYIFSKFYRVEESSLKFQGLGIGLYICAEIIKQHQGNYGVESKVGEGSTIYFTLPYNQQNYA</sequence>
<dbReference type="InterPro" id="IPR000014">
    <property type="entry name" value="PAS"/>
</dbReference>